<reference evidence="2" key="1">
    <citation type="journal article" date="2023" name="Nat. Commun.">
        <title>Diploid and tetraploid genomes of Acorus and the evolution of monocots.</title>
        <authorList>
            <person name="Ma L."/>
            <person name="Liu K.W."/>
            <person name="Li Z."/>
            <person name="Hsiao Y.Y."/>
            <person name="Qi Y."/>
            <person name="Fu T."/>
            <person name="Tang G.D."/>
            <person name="Zhang D."/>
            <person name="Sun W.H."/>
            <person name="Liu D.K."/>
            <person name="Li Y."/>
            <person name="Chen G.Z."/>
            <person name="Liu X.D."/>
            <person name="Liao X.Y."/>
            <person name="Jiang Y.T."/>
            <person name="Yu X."/>
            <person name="Hao Y."/>
            <person name="Huang J."/>
            <person name="Zhao X.W."/>
            <person name="Ke S."/>
            <person name="Chen Y.Y."/>
            <person name="Wu W.L."/>
            <person name="Hsu J.L."/>
            <person name="Lin Y.F."/>
            <person name="Huang M.D."/>
            <person name="Li C.Y."/>
            <person name="Huang L."/>
            <person name="Wang Z.W."/>
            <person name="Zhao X."/>
            <person name="Zhong W.Y."/>
            <person name="Peng D.H."/>
            <person name="Ahmad S."/>
            <person name="Lan S."/>
            <person name="Zhang J.S."/>
            <person name="Tsai W.C."/>
            <person name="Van de Peer Y."/>
            <person name="Liu Z.J."/>
        </authorList>
    </citation>
    <scope>NUCLEOTIDE SEQUENCE</scope>
    <source>
        <strain evidence="2">CP</strain>
    </source>
</reference>
<name>A0AAV9D9Q2_ACOCL</name>
<dbReference type="AlphaFoldDB" id="A0AAV9D9Q2"/>
<proteinExistence type="predicted"/>
<reference evidence="2" key="2">
    <citation type="submission" date="2023-06" db="EMBL/GenBank/DDBJ databases">
        <authorList>
            <person name="Ma L."/>
            <person name="Liu K.-W."/>
            <person name="Li Z."/>
            <person name="Hsiao Y.-Y."/>
            <person name="Qi Y."/>
            <person name="Fu T."/>
            <person name="Tang G."/>
            <person name="Zhang D."/>
            <person name="Sun W.-H."/>
            <person name="Liu D.-K."/>
            <person name="Li Y."/>
            <person name="Chen G.-Z."/>
            <person name="Liu X.-D."/>
            <person name="Liao X.-Y."/>
            <person name="Jiang Y.-T."/>
            <person name="Yu X."/>
            <person name="Hao Y."/>
            <person name="Huang J."/>
            <person name="Zhao X.-W."/>
            <person name="Ke S."/>
            <person name="Chen Y.-Y."/>
            <person name="Wu W.-L."/>
            <person name="Hsu J.-L."/>
            <person name="Lin Y.-F."/>
            <person name="Huang M.-D."/>
            <person name="Li C.-Y."/>
            <person name="Huang L."/>
            <person name="Wang Z.-W."/>
            <person name="Zhao X."/>
            <person name="Zhong W.-Y."/>
            <person name="Peng D.-H."/>
            <person name="Ahmad S."/>
            <person name="Lan S."/>
            <person name="Zhang J.-S."/>
            <person name="Tsai W.-C."/>
            <person name="Van De Peer Y."/>
            <person name="Liu Z.-J."/>
        </authorList>
    </citation>
    <scope>NUCLEOTIDE SEQUENCE</scope>
    <source>
        <strain evidence="2">CP</strain>
        <tissue evidence="2">Leaves</tissue>
    </source>
</reference>
<dbReference type="Proteomes" id="UP001180020">
    <property type="component" value="Unassembled WGS sequence"/>
</dbReference>
<keyword evidence="3" id="KW-1185">Reference proteome</keyword>
<evidence type="ECO:0000313" key="3">
    <source>
        <dbReference type="Proteomes" id="UP001180020"/>
    </source>
</evidence>
<gene>
    <name evidence="2" type="ORF">QJS10_CPB14g00587</name>
</gene>
<accession>A0AAV9D9Q2</accession>
<dbReference type="EMBL" id="JAUJYO010000014">
    <property type="protein sequence ID" value="KAK1298341.1"/>
    <property type="molecule type" value="Genomic_DNA"/>
</dbReference>
<sequence length="54" mass="6237">MLSEDLFWESDKEDDYNDDDDEDDGTIHVKTIHSVSANAGAFLKNKLWSLPDHR</sequence>
<comment type="caution">
    <text evidence="2">The sequence shown here is derived from an EMBL/GenBank/DDBJ whole genome shotgun (WGS) entry which is preliminary data.</text>
</comment>
<feature type="region of interest" description="Disordered" evidence="1">
    <location>
        <begin position="1"/>
        <end position="23"/>
    </location>
</feature>
<evidence type="ECO:0000256" key="1">
    <source>
        <dbReference type="SAM" id="MobiDB-lite"/>
    </source>
</evidence>
<organism evidence="2 3">
    <name type="scientific">Acorus calamus</name>
    <name type="common">Sweet flag</name>
    <dbReference type="NCBI Taxonomy" id="4465"/>
    <lineage>
        <taxon>Eukaryota</taxon>
        <taxon>Viridiplantae</taxon>
        <taxon>Streptophyta</taxon>
        <taxon>Embryophyta</taxon>
        <taxon>Tracheophyta</taxon>
        <taxon>Spermatophyta</taxon>
        <taxon>Magnoliopsida</taxon>
        <taxon>Liliopsida</taxon>
        <taxon>Acoraceae</taxon>
        <taxon>Acorus</taxon>
    </lineage>
</organism>
<evidence type="ECO:0000313" key="2">
    <source>
        <dbReference type="EMBL" id="KAK1298341.1"/>
    </source>
</evidence>
<protein>
    <submittedName>
        <fullName evidence="2">Uncharacterized protein</fullName>
    </submittedName>
</protein>